<name>A0A858SQY9_9RHOB</name>
<feature type="transmembrane region" description="Helical" evidence="1">
    <location>
        <begin position="65"/>
        <end position="85"/>
    </location>
</feature>
<dbReference type="AlphaFoldDB" id="A0A858SQY9"/>
<feature type="transmembrane region" description="Helical" evidence="1">
    <location>
        <begin position="111"/>
        <end position="132"/>
    </location>
</feature>
<keyword evidence="1" id="KW-1133">Transmembrane helix</keyword>
<sequence length="152" mass="16323">MLPPLVFFGVGLSALVATIDLLAKSDGIVPVSYVSACVGALLISKGVLLAEFLPFFDRFSSSTRLALISWKALLVFLATTCLHVLERVISAGRHASDIESGVAAELQTFSWAHFLVVQMWLAILIFSFVTVMEMARGLGHQSVLKALSDKAG</sequence>
<evidence type="ECO:0000313" key="2">
    <source>
        <dbReference type="EMBL" id="QJF50288.1"/>
    </source>
</evidence>
<dbReference type="RefSeq" id="WP_169639505.1">
    <property type="nucleotide sequence ID" value="NZ_CP048788.1"/>
</dbReference>
<dbReference type="KEGG" id="rpon:G3256_03440"/>
<dbReference type="Proteomes" id="UP000503308">
    <property type="component" value="Chromosome"/>
</dbReference>
<accession>A0A858SQY9</accession>
<keyword evidence="3" id="KW-1185">Reference proteome</keyword>
<gene>
    <name evidence="2" type="ORF">G3256_03440</name>
</gene>
<proteinExistence type="predicted"/>
<evidence type="ECO:0000313" key="3">
    <source>
        <dbReference type="Proteomes" id="UP000503308"/>
    </source>
</evidence>
<keyword evidence="1" id="KW-0472">Membrane</keyword>
<feature type="transmembrane region" description="Helical" evidence="1">
    <location>
        <begin position="33"/>
        <end position="53"/>
    </location>
</feature>
<organism evidence="2 3">
    <name type="scientific">Roseobacter ponti</name>
    <dbReference type="NCBI Taxonomy" id="1891787"/>
    <lineage>
        <taxon>Bacteria</taxon>
        <taxon>Pseudomonadati</taxon>
        <taxon>Pseudomonadota</taxon>
        <taxon>Alphaproteobacteria</taxon>
        <taxon>Rhodobacterales</taxon>
        <taxon>Roseobacteraceae</taxon>
        <taxon>Roseobacter</taxon>
    </lineage>
</organism>
<evidence type="ECO:0000256" key="1">
    <source>
        <dbReference type="SAM" id="Phobius"/>
    </source>
</evidence>
<reference evidence="2 3" key="1">
    <citation type="submission" date="2020-02" db="EMBL/GenBank/DDBJ databases">
        <title>Genome sequence of Roseobacter ponti.</title>
        <authorList>
            <person name="Hollensteiner J."/>
            <person name="Schneider D."/>
            <person name="Poehlein A."/>
            <person name="Daniel R."/>
        </authorList>
    </citation>
    <scope>NUCLEOTIDE SEQUENCE [LARGE SCALE GENOMIC DNA]</scope>
    <source>
        <strain evidence="2 3">DSM 106830</strain>
    </source>
</reference>
<keyword evidence="1" id="KW-0812">Transmembrane</keyword>
<protein>
    <submittedName>
        <fullName evidence="2">Uncharacterized protein</fullName>
    </submittedName>
</protein>
<dbReference type="EMBL" id="CP048788">
    <property type="protein sequence ID" value="QJF50288.1"/>
    <property type="molecule type" value="Genomic_DNA"/>
</dbReference>